<accession>A0ACC0MDK9</accession>
<keyword evidence="2" id="KW-1185">Reference proteome</keyword>
<dbReference type="EMBL" id="CM046396">
    <property type="protein sequence ID" value="KAI8538994.1"/>
    <property type="molecule type" value="Genomic_DNA"/>
</dbReference>
<protein>
    <submittedName>
        <fullName evidence="1">Uncharacterized protein</fullName>
    </submittedName>
</protein>
<name>A0ACC0MDK9_RHOML</name>
<evidence type="ECO:0000313" key="2">
    <source>
        <dbReference type="Proteomes" id="UP001062846"/>
    </source>
</evidence>
<dbReference type="Proteomes" id="UP001062846">
    <property type="component" value="Chromosome 9"/>
</dbReference>
<sequence>MAAQEWEMLVGGRNKNKVPLWLTTSWKPPEPNGFKLNTDGASCNNSTQAALPNLEVESDSMFMIQLLATHWDETHQLSALLNDCSYLLQQLGVTQIEHSFKEGNACADRLANMGLQMEIGIHVLVNMPSCISIQLRADAQRVSYLRLMYSTSY</sequence>
<reference evidence="1" key="1">
    <citation type="submission" date="2022-02" db="EMBL/GenBank/DDBJ databases">
        <title>Plant Genome Project.</title>
        <authorList>
            <person name="Zhang R.-G."/>
        </authorList>
    </citation>
    <scope>NUCLEOTIDE SEQUENCE</scope>
    <source>
        <strain evidence="1">AT1</strain>
    </source>
</reference>
<proteinExistence type="predicted"/>
<evidence type="ECO:0000313" key="1">
    <source>
        <dbReference type="EMBL" id="KAI8538994.1"/>
    </source>
</evidence>
<gene>
    <name evidence="1" type="ORF">RHMOL_Rhmol09G0146900</name>
</gene>
<organism evidence="1 2">
    <name type="scientific">Rhododendron molle</name>
    <name type="common">Chinese azalea</name>
    <name type="synonym">Azalea mollis</name>
    <dbReference type="NCBI Taxonomy" id="49168"/>
    <lineage>
        <taxon>Eukaryota</taxon>
        <taxon>Viridiplantae</taxon>
        <taxon>Streptophyta</taxon>
        <taxon>Embryophyta</taxon>
        <taxon>Tracheophyta</taxon>
        <taxon>Spermatophyta</taxon>
        <taxon>Magnoliopsida</taxon>
        <taxon>eudicotyledons</taxon>
        <taxon>Gunneridae</taxon>
        <taxon>Pentapetalae</taxon>
        <taxon>asterids</taxon>
        <taxon>Ericales</taxon>
        <taxon>Ericaceae</taxon>
        <taxon>Ericoideae</taxon>
        <taxon>Rhodoreae</taxon>
        <taxon>Rhododendron</taxon>
    </lineage>
</organism>
<comment type="caution">
    <text evidence="1">The sequence shown here is derived from an EMBL/GenBank/DDBJ whole genome shotgun (WGS) entry which is preliminary data.</text>
</comment>